<keyword evidence="1" id="KW-0238">DNA-binding</keyword>
<proteinExistence type="predicted"/>
<comment type="caution">
    <text evidence="1">The sequence shown here is derived from an EMBL/GenBank/DDBJ whole genome shotgun (WGS) entry which is preliminary data.</text>
</comment>
<dbReference type="RefSeq" id="WP_197001788.1">
    <property type="nucleotide sequence ID" value="NZ_BONS01000023.1"/>
</dbReference>
<dbReference type="Gene3D" id="1.10.1900.10">
    <property type="entry name" value="c-terminal domain of poly(a) binding protein"/>
    <property type="match status" value="1"/>
</dbReference>
<dbReference type="Proteomes" id="UP000622552">
    <property type="component" value="Unassembled WGS sequence"/>
</dbReference>
<dbReference type="AlphaFoldDB" id="A0A8J7KIR2"/>
<evidence type="ECO:0000313" key="2">
    <source>
        <dbReference type="Proteomes" id="UP000622552"/>
    </source>
</evidence>
<dbReference type="InterPro" id="IPR008316">
    <property type="entry name" value="UCP029876"/>
</dbReference>
<dbReference type="GO" id="GO:0003677">
    <property type="term" value="F:DNA binding"/>
    <property type="evidence" value="ECO:0007669"/>
    <property type="project" value="UniProtKB-KW"/>
</dbReference>
<keyword evidence="2" id="KW-1185">Reference proteome</keyword>
<sequence length="120" mass="13477">MTMSISKFTAKVIGDKRQWRQYKARIRALPEDYRAAAEALERYLNYFGRGDGAGAAAMNEDLADLFEQGAANGTPIRDIFGADPVEFVEAFIQNYPEGQWISRERQRFVSAIAHAAGERT</sequence>
<dbReference type="SUPFAM" id="SSF158560">
    <property type="entry name" value="BH3980-like"/>
    <property type="match status" value="1"/>
</dbReference>
<reference evidence="1" key="1">
    <citation type="submission" date="2020-11" db="EMBL/GenBank/DDBJ databases">
        <title>Sequencing the genomes of 1000 actinobacteria strains.</title>
        <authorList>
            <person name="Klenk H.-P."/>
        </authorList>
    </citation>
    <scope>NUCLEOTIDE SEQUENCE</scope>
    <source>
        <strain evidence="1">DSM 45356</strain>
    </source>
</reference>
<evidence type="ECO:0000313" key="1">
    <source>
        <dbReference type="EMBL" id="MBG6134571.1"/>
    </source>
</evidence>
<protein>
    <submittedName>
        <fullName evidence="1">DNA-binding ferritin-like protein (Dps family)</fullName>
    </submittedName>
</protein>
<accession>A0A8J7KIR2</accession>
<gene>
    <name evidence="1" type="ORF">IW245_000765</name>
</gene>
<name>A0A8J7KIR2_9ACTN</name>
<dbReference type="Pfam" id="PF06304">
    <property type="entry name" value="DUF1048"/>
    <property type="match status" value="1"/>
</dbReference>
<dbReference type="EMBL" id="JADOUF010000001">
    <property type="protein sequence ID" value="MBG6134571.1"/>
    <property type="molecule type" value="Genomic_DNA"/>
</dbReference>
<organism evidence="1 2">
    <name type="scientific">Longispora fulva</name>
    <dbReference type="NCBI Taxonomy" id="619741"/>
    <lineage>
        <taxon>Bacteria</taxon>
        <taxon>Bacillati</taxon>
        <taxon>Actinomycetota</taxon>
        <taxon>Actinomycetes</taxon>
        <taxon>Micromonosporales</taxon>
        <taxon>Micromonosporaceae</taxon>
        <taxon>Longispora</taxon>
    </lineage>
</organism>